<evidence type="ECO:0000256" key="2">
    <source>
        <dbReference type="ARBA" id="ARBA00022448"/>
    </source>
</evidence>
<keyword evidence="8 9" id="KW-0472">Membrane</keyword>
<reference evidence="12" key="1">
    <citation type="journal article" date="2014" name="Int. J. Syst. Evol. Microbiol.">
        <title>Complete genome sequence of Corynebacterium casei LMG S-19264T (=DSM 44701T), isolated from a smear-ripened cheese.</title>
        <authorList>
            <consortium name="US DOE Joint Genome Institute (JGI-PGF)"/>
            <person name="Walter F."/>
            <person name="Albersmeier A."/>
            <person name="Kalinowski J."/>
            <person name="Ruckert C."/>
        </authorList>
    </citation>
    <scope>NUCLEOTIDE SEQUENCE</scope>
    <source>
        <strain evidence="12">CGMCC 1.15448</strain>
    </source>
</reference>
<evidence type="ECO:0000256" key="1">
    <source>
        <dbReference type="ARBA" id="ARBA00004651"/>
    </source>
</evidence>
<comment type="subcellular location">
    <subcellularLocation>
        <location evidence="1">Cell membrane</location>
        <topology evidence="1">Multi-pass membrane protein</topology>
    </subcellularLocation>
</comment>
<dbReference type="GO" id="GO:0034040">
    <property type="term" value="F:ATPase-coupled lipid transmembrane transporter activity"/>
    <property type="evidence" value="ECO:0007669"/>
    <property type="project" value="TreeGrafter"/>
</dbReference>
<dbReference type="AlphaFoldDB" id="A0A8J2XU16"/>
<keyword evidence="4 9" id="KW-0812">Transmembrane</keyword>
<dbReference type="SMART" id="SM00382">
    <property type="entry name" value="AAA"/>
    <property type="match status" value="1"/>
</dbReference>
<dbReference type="InterPro" id="IPR011527">
    <property type="entry name" value="ABC1_TM_dom"/>
</dbReference>
<evidence type="ECO:0000256" key="3">
    <source>
        <dbReference type="ARBA" id="ARBA00022475"/>
    </source>
</evidence>
<evidence type="ECO:0000256" key="8">
    <source>
        <dbReference type="ARBA" id="ARBA00023136"/>
    </source>
</evidence>
<dbReference type="InterPro" id="IPR036640">
    <property type="entry name" value="ABC1_TM_sf"/>
</dbReference>
<feature type="domain" description="ABC transmembrane type-1" evidence="11">
    <location>
        <begin position="14"/>
        <end position="302"/>
    </location>
</feature>
<dbReference type="EMBL" id="BMJC01000003">
    <property type="protein sequence ID" value="GGB04141.1"/>
    <property type="molecule type" value="Genomic_DNA"/>
</dbReference>
<keyword evidence="13" id="KW-1185">Reference proteome</keyword>
<dbReference type="PANTHER" id="PTHR24221">
    <property type="entry name" value="ATP-BINDING CASSETTE SUB-FAMILY B"/>
    <property type="match status" value="1"/>
</dbReference>
<reference evidence="12" key="2">
    <citation type="submission" date="2020-09" db="EMBL/GenBank/DDBJ databases">
        <authorList>
            <person name="Sun Q."/>
            <person name="Zhou Y."/>
        </authorList>
    </citation>
    <scope>NUCLEOTIDE SEQUENCE</scope>
    <source>
        <strain evidence="12">CGMCC 1.15448</strain>
    </source>
</reference>
<keyword evidence="6" id="KW-0067">ATP-binding</keyword>
<feature type="domain" description="ABC transporter" evidence="10">
    <location>
        <begin position="337"/>
        <end position="577"/>
    </location>
</feature>
<evidence type="ECO:0000256" key="5">
    <source>
        <dbReference type="ARBA" id="ARBA00022741"/>
    </source>
</evidence>
<evidence type="ECO:0000259" key="11">
    <source>
        <dbReference type="PROSITE" id="PS50929"/>
    </source>
</evidence>
<gene>
    <name evidence="12" type="ORF">GCM10011511_29320</name>
</gene>
<dbReference type="Gene3D" id="3.40.50.300">
    <property type="entry name" value="P-loop containing nucleotide triphosphate hydrolases"/>
    <property type="match status" value="1"/>
</dbReference>
<dbReference type="GO" id="GO:0005524">
    <property type="term" value="F:ATP binding"/>
    <property type="evidence" value="ECO:0007669"/>
    <property type="project" value="UniProtKB-KW"/>
</dbReference>
<dbReference type="GO" id="GO:0016887">
    <property type="term" value="F:ATP hydrolysis activity"/>
    <property type="evidence" value="ECO:0007669"/>
    <property type="project" value="InterPro"/>
</dbReference>
<dbReference type="InterPro" id="IPR039421">
    <property type="entry name" value="Type_1_exporter"/>
</dbReference>
<comment type="caution">
    <text evidence="12">The sequence shown here is derived from an EMBL/GenBank/DDBJ whole genome shotgun (WGS) entry which is preliminary data.</text>
</comment>
<protein>
    <submittedName>
        <fullName evidence="12">ABC transporter permease</fullName>
    </submittedName>
</protein>
<dbReference type="PROSITE" id="PS50929">
    <property type="entry name" value="ABC_TM1F"/>
    <property type="match status" value="1"/>
</dbReference>
<feature type="transmembrane region" description="Helical" evidence="9">
    <location>
        <begin position="54"/>
        <end position="71"/>
    </location>
</feature>
<evidence type="ECO:0000256" key="4">
    <source>
        <dbReference type="ARBA" id="ARBA00022692"/>
    </source>
</evidence>
<evidence type="ECO:0000256" key="6">
    <source>
        <dbReference type="ARBA" id="ARBA00022840"/>
    </source>
</evidence>
<keyword evidence="3" id="KW-1003">Cell membrane</keyword>
<evidence type="ECO:0000256" key="9">
    <source>
        <dbReference type="SAM" id="Phobius"/>
    </source>
</evidence>
<dbReference type="InterPro" id="IPR027417">
    <property type="entry name" value="P-loop_NTPase"/>
</dbReference>
<keyword evidence="7 9" id="KW-1133">Transmembrane helix</keyword>
<accession>A0A8J2XU16</accession>
<evidence type="ECO:0000313" key="12">
    <source>
        <dbReference type="EMBL" id="GGB04141.1"/>
    </source>
</evidence>
<proteinExistence type="predicted"/>
<keyword evidence="5" id="KW-0547">Nucleotide-binding</keyword>
<dbReference type="GO" id="GO:0005886">
    <property type="term" value="C:plasma membrane"/>
    <property type="evidence" value="ECO:0007669"/>
    <property type="project" value="UniProtKB-SubCell"/>
</dbReference>
<dbReference type="PANTHER" id="PTHR24221:SF646">
    <property type="entry name" value="HAEMOLYSIN SECRETION ATP-BINDING PROTEIN"/>
    <property type="match status" value="1"/>
</dbReference>
<feature type="transmembrane region" description="Helical" evidence="9">
    <location>
        <begin position="12"/>
        <end position="33"/>
    </location>
</feature>
<dbReference type="PROSITE" id="PS50893">
    <property type="entry name" value="ABC_TRANSPORTER_2"/>
    <property type="match status" value="1"/>
</dbReference>
<feature type="transmembrane region" description="Helical" evidence="9">
    <location>
        <begin position="141"/>
        <end position="166"/>
    </location>
</feature>
<feature type="transmembrane region" description="Helical" evidence="9">
    <location>
        <begin position="245"/>
        <end position="267"/>
    </location>
</feature>
<dbReference type="FunFam" id="3.40.50.300:FF:000221">
    <property type="entry name" value="Multidrug ABC transporter ATP-binding protein"/>
    <property type="match status" value="1"/>
</dbReference>
<dbReference type="SUPFAM" id="SSF90123">
    <property type="entry name" value="ABC transporter transmembrane region"/>
    <property type="match status" value="1"/>
</dbReference>
<organism evidence="12 13">
    <name type="scientific">Puia dinghuensis</name>
    <dbReference type="NCBI Taxonomy" id="1792502"/>
    <lineage>
        <taxon>Bacteria</taxon>
        <taxon>Pseudomonadati</taxon>
        <taxon>Bacteroidota</taxon>
        <taxon>Chitinophagia</taxon>
        <taxon>Chitinophagales</taxon>
        <taxon>Chitinophagaceae</taxon>
        <taxon>Puia</taxon>
    </lineage>
</organism>
<evidence type="ECO:0000259" key="10">
    <source>
        <dbReference type="PROSITE" id="PS50893"/>
    </source>
</evidence>
<dbReference type="SUPFAM" id="SSF52540">
    <property type="entry name" value="P-loop containing nucleoside triphosphate hydrolases"/>
    <property type="match status" value="1"/>
</dbReference>
<dbReference type="Proteomes" id="UP000607559">
    <property type="component" value="Unassembled WGS sequence"/>
</dbReference>
<dbReference type="GO" id="GO:0140359">
    <property type="term" value="F:ABC-type transporter activity"/>
    <property type="evidence" value="ECO:0007669"/>
    <property type="project" value="InterPro"/>
</dbReference>
<evidence type="ECO:0000313" key="13">
    <source>
        <dbReference type="Proteomes" id="UP000607559"/>
    </source>
</evidence>
<dbReference type="Pfam" id="PF00005">
    <property type="entry name" value="ABC_tran"/>
    <property type="match status" value="1"/>
</dbReference>
<dbReference type="InterPro" id="IPR003593">
    <property type="entry name" value="AAA+_ATPase"/>
</dbReference>
<dbReference type="Gene3D" id="1.20.1560.10">
    <property type="entry name" value="ABC transporter type 1, transmembrane domain"/>
    <property type="match status" value="1"/>
</dbReference>
<keyword evidence="2" id="KW-0813">Transport</keyword>
<name>A0A8J2XU16_9BACT</name>
<dbReference type="InterPro" id="IPR003439">
    <property type="entry name" value="ABC_transporter-like_ATP-bd"/>
</dbReference>
<sequence>MRLIWGISRKWTTLTLVLIAVESVLYLLLLYIFKHLINEVARSTPFNTEKVQRVEWYLAVITAGTIIYVVVKALSTLATEINAQRVKESIDEKIHECAVNLDLAFYESPAYFDTMKRARDAGPEAPNNVVLNLADIAKNCLTLVAIGSILISISWLLLPLLALFIAPTLLVRIRYAEQLYQWRRRQTPVERQATYLSDLLTEDTSAKEIRGYGLGAYIRGLYTGIRLGLMRERLQMTRRNTFKELLTNIMATLGLFACIAYLCFSLIKGRISVGDMSLFLIVFPQSYGILQGMAQGISGLYQNNIFINNLFELFDLRATLKEPEHPLPFPESDAVDLEVENMSFTYPHAKEPALRNVSLRVPSGKIVAIVGLNGAGKTTLIKLLCRLYDPSEGSIKMDGTDIRCFRSTEYRKHISAVFQDFGRFNITAAENIRWGDIDGERPESEIESASRKSGAHDYIRRFPEGYGTMMGRLFENGREVSIGQWQKLAIARSFYSNSRFVIFDEATSALDAVSEDELFQSFRQRIGNRAALIISHRLSAVRHADHIYVMGEGRVQQHGTHEELVAMGGTYAKLFLKKPVESDNAGQS</sequence>
<evidence type="ECO:0000256" key="7">
    <source>
        <dbReference type="ARBA" id="ARBA00022989"/>
    </source>
</evidence>